<feature type="compositionally biased region" description="Polar residues" evidence="1">
    <location>
        <begin position="114"/>
        <end position="124"/>
    </location>
</feature>
<dbReference type="Proteomes" id="UP001152300">
    <property type="component" value="Unassembled WGS sequence"/>
</dbReference>
<name>A0A9X0DGG2_9HELO</name>
<proteinExistence type="predicted"/>
<dbReference type="AlphaFoldDB" id="A0A9X0DGG2"/>
<comment type="caution">
    <text evidence="3">The sequence shown here is derived from an EMBL/GenBank/DDBJ whole genome shotgun (WGS) entry which is preliminary data.</text>
</comment>
<dbReference type="EMBL" id="JAPEIS010000011">
    <property type="protein sequence ID" value="KAJ8062014.1"/>
    <property type="molecule type" value="Genomic_DNA"/>
</dbReference>
<evidence type="ECO:0000313" key="3">
    <source>
        <dbReference type="EMBL" id="KAJ8062014.1"/>
    </source>
</evidence>
<dbReference type="Pfam" id="PF12770">
    <property type="entry name" value="CHAT"/>
    <property type="match status" value="1"/>
</dbReference>
<evidence type="ECO:0000259" key="2">
    <source>
        <dbReference type="Pfam" id="PF12770"/>
    </source>
</evidence>
<evidence type="ECO:0000256" key="1">
    <source>
        <dbReference type="SAM" id="MobiDB-lite"/>
    </source>
</evidence>
<dbReference type="OrthoDB" id="9991317at2759"/>
<feature type="region of interest" description="Disordered" evidence="1">
    <location>
        <begin position="104"/>
        <end position="129"/>
    </location>
</feature>
<reference evidence="3" key="1">
    <citation type="submission" date="2022-11" db="EMBL/GenBank/DDBJ databases">
        <title>Genome Resource of Sclerotinia nivalis Strain SnTB1, a Plant Pathogen Isolated from American Ginseng.</title>
        <authorList>
            <person name="Fan S."/>
        </authorList>
    </citation>
    <scope>NUCLEOTIDE SEQUENCE</scope>
    <source>
        <strain evidence="3">SnTB1</strain>
    </source>
</reference>
<accession>A0A9X0DGG2</accession>
<sequence>MNLRKTSPFLVYLSACSTGQIGDEKFFDESIHLINAYQLTGFRHIIGTLWEVNDESCMDMTRITYEVMRDKGMSDESVYRRLHEAIRNLRTCWLNNSLKKRHARRRTEKDNKTSLDYNRGTRNVSNEERDARLPKKVFAVDSDDENENSRGIMHWVPYVHFGV</sequence>
<dbReference type="InterPro" id="IPR024983">
    <property type="entry name" value="CHAT_dom"/>
</dbReference>
<keyword evidence="4" id="KW-1185">Reference proteome</keyword>
<protein>
    <recommendedName>
        <fullName evidence="2">CHAT domain-containing protein</fullName>
    </recommendedName>
</protein>
<gene>
    <name evidence="3" type="ORF">OCU04_009796</name>
</gene>
<evidence type="ECO:0000313" key="4">
    <source>
        <dbReference type="Proteomes" id="UP001152300"/>
    </source>
</evidence>
<organism evidence="3 4">
    <name type="scientific">Sclerotinia nivalis</name>
    <dbReference type="NCBI Taxonomy" id="352851"/>
    <lineage>
        <taxon>Eukaryota</taxon>
        <taxon>Fungi</taxon>
        <taxon>Dikarya</taxon>
        <taxon>Ascomycota</taxon>
        <taxon>Pezizomycotina</taxon>
        <taxon>Leotiomycetes</taxon>
        <taxon>Helotiales</taxon>
        <taxon>Sclerotiniaceae</taxon>
        <taxon>Sclerotinia</taxon>
    </lineage>
</organism>
<feature type="domain" description="CHAT" evidence="2">
    <location>
        <begin position="2"/>
        <end position="162"/>
    </location>
</feature>